<dbReference type="EMBL" id="HG675655">
    <property type="protein sequence ID" value="CDJ41670.1"/>
    <property type="molecule type" value="Genomic_DNA"/>
</dbReference>
<reference evidence="1" key="1">
    <citation type="submission" date="2013-10" db="EMBL/GenBank/DDBJ databases">
        <title>Genomic analysis of the causative agents of coccidiosis in chickens.</title>
        <authorList>
            <person name="Reid A.J."/>
            <person name="Blake D."/>
            <person name="Billington K."/>
            <person name="Browne H."/>
            <person name="Dunn M."/>
            <person name="Hung S."/>
            <person name="Kawahara F."/>
            <person name="Miranda-Saavedra D."/>
            <person name="Mourier T."/>
            <person name="Nagra H."/>
            <person name="Otto T.D."/>
            <person name="Rawlings N."/>
            <person name="Sanchez A."/>
            <person name="Sanders M."/>
            <person name="Subramaniam C."/>
            <person name="Tay Y."/>
            <person name="Dear P."/>
            <person name="Doerig C."/>
            <person name="Gruber A."/>
            <person name="Parkinson J."/>
            <person name="Shirley M."/>
            <person name="Wan K.L."/>
            <person name="Berriman M."/>
            <person name="Tomley F."/>
            <person name="Pain A."/>
        </authorList>
    </citation>
    <scope>NUCLEOTIDE SEQUENCE [LARGE SCALE GENOMIC DNA]</scope>
    <source>
        <strain evidence="1">Houghton</strain>
    </source>
</reference>
<accession>U6L1M4</accession>
<reference evidence="1" key="2">
    <citation type="submission" date="2013-10" db="EMBL/GenBank/DDBJ databases">
        <authorList>
            <person name="Aslett M."/>
        </authorList>
    </citation>
    <scope>NUCLEOTIDE SEQUENCE [LARGE SCALE GENOMIC DNA]</scope>
    <source>
        <strain evidence="1">Houghton</strain>
    </source>
</reference>
<evidence type="ECO:0000313" key="2">
    <source>
        <dbReference type="Proteomes" id="UP000030747"/>
    </source>
</evidence>
<dbReference type="VEuPathDB" id="ToxoDB:ETH2_1122200"/>
<proteinExistence type="predicted"/>
<dbReference type="GeneID" id="25251287"/>
<name>U6L1M4_EIMTE</name>
<organism evidence="1 2">
    <name type="scientific">Eimeria tenella</name>
    <name type="common">Coccidian parasite</name>
    <dbReference type="NCBI Taxonomy" id="5802"/>
    <lineage>
        <taxon>Eukaryota</taxon>
        <taxon>Sar</taxon>
        <taxon>Alveolata</taxon>
        <taxon>Apicomplexa</taxon>
        <taxon>Conoidasida</taxon>
        <taxon>Coccidia</taxon>
        <taxon>Eucoccidiorida</taxon>
        <taxon>Eimeriorina</taxon>
        <taxon>Eimeriidae</taxon>
        <taxon>Eimeria</taxon>
    </lineage>
</organism>
<keyword evidence="2" id="KW-1185">Reference proteome</keyword>
<dbReference type="RefSeq" id="XP_013232420.1">
    <property type="nucleotide sequence ID" value="XM_013376966.1"/>
</dbReference>
<sequence length="354" mass="37414">MQRRSFSCLSLFPSFLIFSLFYFILFLFLFAGASLSPASPLSPKLRGPVEFPAAAAAAAAAGLGPAPAAAAAPEDGDAARLWEAAAAVPGAAEGGAAAHASPPGSPGSPAAAAAAAAAAGGPESLPWFERVSLSCSEPNPEFERMSQVCLSEAPAAAAAAAAAAGVGPHSVPVGEFQRMCLLAAEHLGCLYRRLAVDYLLLAPLSPEELAAAVAEGLSEILEEEDSVADLVISKRLPHGALPVHSLKQAVLNKLQKLHKIRKRNAHMTLHYCMQSPTLQQQQQMAQLLLPLLNAHRSRLRLSAEKGIPILAPDEHILIWFFMEIFARENKLVGKERPLNLWRFPEPAGALNILD</sequence>
<gene>
    <name evidence="1" type="ORF">ETH_00010460</name>
</gene>
<dbReference type="Proteomes" id="UP000030747">
    <property type="component" value="Unassembled WGS sequence"/>
</dbReference>
<dbReference type="OrthoDB" id="10427550at2759"/>
<dbReference type="AlphaFoldDB" id="U6L1M4"/>
<protein>
    <submittedName>
        <fullName evidence="1">Uncharacterized protein</fullName>
    </submittedName>
</protein>
<dbReference type="VEuPathDB" id="ToxoDB:ETH_00010460"/>
<evidence type="ECO:0000313" key="1">
    <source>
        <dbReference type="EMBL" id="CDJ41670.1"/>
    </source>
</evidence>